<keyword evidence="2" id="KW-1185">Reference proteome</keyword>
<proteinExistence type="predicted"/>
<dbReference type="EMBL" id="CM056741">
    <property type="protein sequence ID" value="KAJ8683306.1"/>
    <property type="molecule type" value="Genomic_DNA"/>
</dbReference>
<gene>
    <name evidence="1" type="ORF">QAD02_019098</name>
</gene>
<protein>
    <submittedName>
        <fullName evidence="1">Uncharacterized protein</fullName>
    </submittedName>
</protein>
<name>A0ACC2PKF7_9HYME</name>
<reference evidence="1" key="1">
    <citation type="submission" date="2023-04" db="EMBL/GenBank/DDBJ databases">
        <title>A chromosome-level genome assembly of the parasitoid wasp Eretmocerus hayati.</title>
        <authorList>
            <person name="Zhong Y."/>
            <person name="Liu S."/>
            <person name="Liu Y."/>
        </authorList>
    </citation>
    <scope>NUCLEOTIDE SEQUENCE</scope>
    <source>
        <strain evidence="1">ZJU_SS_LIU_2023</strain>
    </source>
</reference>
<sequence>MELSCFLCSNVIQNGIDELGQHLKNVHAISLTRKLERTGFVCGHGNCREAFDFFYNLRRHIRNQHMAAVPRDQRPSDDTPNLDVGVHLNVDHLDDETQPLMEIDVESCEEQSIGQQTNDENVETEVDLRAEIIKLICKFHGNPSMTGASITNVLESYEKILMMYNTGIRARVTAELRRNTINESVIAKVGSVLEFHSPVTGLKTYDQQIDALVEIGYIPSKEILLGDRIDMVMNRKTNMFEPKIVKETCQFVPTIPVLTMVLSNKAVRDAIENEKPSPPGMIGSFRDGKRFKTNPFFQKYPKAIRLRVYYDEAEIVGPLGSRTGIHKLGGFYYEIANLPPHMNSELTSIHISTLFCSIDVKKYGFEQILGPFMKELEKLESDEGVLLHFGEEEYILRASIENFCGDGLAVHEVFGLLNPSCNLFCRLCLYDREALHEGSLRKFPGRTEAVFREHLQLLEDTNFSKLTQTNTGMREDSVLNRSKYFKTYDCKVFDIMHDYLHGNCPLVIKLVLRQWIIVEERFDVDYLNEAISHFNYGYIENKNKPSANFTRAILNDKKPAINQKACQMWCLIRVLPFLVSGKVPEDDKYLQIVLVLLDIMEIKFAPRIPSDLLSYLDELYKDFFSSFVNLFPEVDPINKLHHGSHGAECIEESGPPSLYNCIRFEAKHGELKLRAQNVHNFKNPPKTLIRVSQAAQYSKWASGDVQINSVEVISGKTSHVCYTKSRQYLLDLNLSDDQEVICAESVLVNGIEYRKKLFIALSESADKYENLMVFGEIREIIVHGEKVFLLTSVCNTMYFDDSVHAYCIELNDLDHSSRFIETSILPFHKPFCYWFKPQSDALHISLRHLIF</sequence>
<evidence type="ECO:0000313" key="2">
    <source>
        <dbReference type="Proteomes" id="UP001239111"/>
    </source>
</evidence>
<comment type="caution">
    <text evidence="1">The sequence shown here is derived from an EMBL/GenBank/DDBJ whole genome shotgun (WGS) entry which is preliminary data.</text>
</comment>
<accession>A0ACC2PKF7</accession>
<evidence type="ECO:0000313" key="1">
    <source>
        <dbReference type="EMBL" id="KAJ8683306.1"/>
    </source>
</evidence>
<organism evidence="1 2">
    <name type="scientific">Eretmocerus hayati</name>
    <dbReference type="NCBI Taxonomy" id="131215"/>
    <lineage>
        <taxon>Eukaryota</taxon>
        <taxon>Metazoa</taxon>
        <taxon>Ecdysozoa</taxon>
        <taxon>Arthropoda</taxon>
        <taxon>Hexapoda</taxon>
        <taxon>Insecta</taxon>
        <taxon>Pterygota</taxon>
        <taxon>Neoptera</taxon>
        <taxon>Endopterygota</taxon>
        <taxon>Hymenoptera</taxon>
        <taxon>Apocrita</taxon>
        <taxon>Proctotrupomorpha</taxon>
        <taxon>Chalcidoidea</taxon>
        <taxon>Aphelinidae</taxon>
        <taxon>Aphelininae</taxon>
        <taxon>Eretmocerus</taxon>
    </lineage>
</organism>
<dbReference type="Proteomes" id="UP001239111">
    <property type="component" value="Chromosome 1"/>
</dbReference>